<dbReference type="Gene3D" id="1.10.150.110">
    <property type="entry name" value="DNA polymerase beta, N-terminal domain-like"/>
    <property type="match status" value="1"/>
</dbReference>
<evidence type="ECO:0000256" key="4">
    <source>
        <dbReference type="ARBA" id="ARBA00022763"/>
    </source>
</evidence>
<organism evidence="10 11">
    <name type="scientific">Salipaludibacillus aurantiacus</name>
    <dbReference type="NCBI Taxonomy" id="1601833"/>
    <lineage>
        <taxon>Bacteria</taxon>
        <taxon>Bacillati</taxon>
        <taxon>Bacillota</taxon>
        <taxon>Bacilli</taxon>
        <taxon>Bacillales</taxon>
        <taxon>Bacillaceae</taxon>
    </lineage>
</organism>
<dbReference type="CDD" id="cd00141">
    <property type="entry name" value="NT_POLXc"/>
    <property type="match status" value="1"/>
</dbReference>
<keyword evidence="11" id="KW-1185">Reference proteome</keyword>
<dbReference type="AlphaFoldDB" id="A0A1H9SZV3"/>
<dbReference type="PIRSF" id="PIRSF005047">
    <property type="entry name" value="UCP005047_YshC"/>
    <property type="match status" value="1"/>
</dbReference>
<dbReference type="Pfam" id="PF14791">
    <property type="entry name" value="DNA_pol_B_thumb"/>
    <property type="match status" value="1"/>
</dbReference>
<dbReference type="InterPro" id="IPR022312">
    <property type="entry name" value="DNA_pol_X"/>
</dbReference>
<dbReference type="EMBL" id="FOGT01000005">
    <property type="protein sequence ID" value="SER90550.1"/>
    <property type="molecule type" value="Genomic_DNA"/>
</dbReference>
<dbReference type="FunFam" id="3.20.20.140:FF:000047">
    <property type="entry name" value="PHP domain-containing protein"/>
    <property type="match status" value="1"/>
</dbReference>
<evidence type="ECO:0000313" key="10">
    <source>
        <dbReference type="EMBL" id="SER90550.1"/>
    </source>
</evidence>
<dbReference type="InterPro" id="IPR003141">
    <property type="entry name" value="Pol/His_phosphatase_N"/>
</dbReference>
<protein>
    <recommendedName>
        <fullName evidence="1">DNA-directed DNA polymerase</fullName>
        <ecNumber evidence="1">2.7.7.7</ecNumber>
    </recommendedName>
</protein>
<sequence>MEEKLSEVNSMSQMNKKDVLNALERIAVYLEIKGENAFRVSAYRKAAQALERDERPLSEIEDPSKLKGIGKGTAGIINDLLEEGETSLLKELEKEIPDGLLPLLKLPGLGGKKIGKLYQQLEVTDAGTLRKACEAGQVQELDGFGKKTEQKILEALEELGKRPDRLALAQVLPAAFDLRQRLASIDEIERFELAGSFRRGRETVKDLDFIISTEDPKTVGKRLVSMDHITEIIGHGDTKVSLELQYGDIIVPVDFRMVKDESFATTLHHFTGSKDHNVLMRQLAKERDEKISEYGVEEDTGTEHHFSTEEEFFAHFGLPYIPPELREGMDELERYDEKYELIEQDDIRADLHMHTTWSDGAQSIKEMVNVCRDKGYDYMAITDHSEYLKVANGLTAERLKRQHEEIRELNESMKDFTIFTGVEMDILPDGTLDYPDEVLKEVDFVIASIHSSFQQSERKIMDRLENACRNPHVAMIAHPTGRLIGRRKGYPVDMERLLEVAKETGTILELNANPHRLDLSAEWLKKAQDKGVKLSINTDAHRFDMLDYMTLGIKTGRRGWLKQETVVNTWPADRFKKLIWKNR</sequence>
<evidence type="ECO:0000259" key="9">
    <source>
        <dbReference type="SMART" id="SM00483"/>
    </source>
</evidence>
<dbReference type="GO" id="GO:0008270">
    <property type="term" value="F:zinc ion binding"/>
    <property type="evidence" value="ECO:0007669"/>
    <property type="project" value="TreeGrafter"/>
</dbReference>
<dbReference type="Gene3D" id="3.20.20.140">
    <property type="entry name" value="Metal-dependent hydrolases"/>
    <property type="match status" value="1"/>
</dbReference>
<dbReference type="Gene3D" id="3.30.210.10">
    <property type="entry name" value="DNA polymerase, thumb domain"/>
    <property type="match status" value="1"/>
</dbReference>
<evidence type="ECO:0000256" key="5">
    <source>
        <dbReference type="ARBA" id="ARBA00022932"/>
    </source>
</evidence>
<evidence type="ECO:0000256" key="2">
    <source>
        <dbReference type="ARBA" id="ARBA00022679"/>
    </source>
</evidence>
<dbReference type="InterPro" id="IPR002008">
    <property type="entry name" value="DNA_pol_X_beta-like"/>
</dbReference>
<dbReference type="PANTHER" id="PTHR36928:SF1">
    <property type="entry name" value="PHOSPHATASE YCDX-RELATED"/>
    <property type="match status" value="1"/>
</dbReference>
<dbReference type="STRING" id="1601833.SAMN05518684_10553"/>
<keyword evidence="6" id="KW-0234">DNA repair</keyword>
<evidence type="ECO:0000256" key="3">
    <source>
        <dbReference type="ARBA" id="ARBA00022695"/>
    </source>
</evidence>
<dbReference type="NCBIfam" id="NF006375">
    <property type="entry name" value="PRK08609.1"/>
    <property type="match status" value="1"/>
</dbReference>
<name>A0A1H9SZV3_9BACI</name>
<dbReference type="SMART" id="SM00483">
    <property type="entry name" value="POLXc"/>
    <property type="match status" value="1"/>
</dbReference>
<keyword evidence="2" id="KW-0808">Transferase</keyword>
<dbReference type="CDD" id="cd07436">
    <property type="entry name" value="PHP_PolX"/>
    <property type="match status" value="1"/>
</dbReference>
<dbReference type="InterPro" id="IPR010996">
    <property type="entry name" value="HHH_MUS81"/>
</dbReference>
<evidence type="ECO:0000256" key="7">
    <source>
        <dbReference type="ARBA" id="ARBA00049244"/>
    </source>
</evidence>
<dbReference type="GO" id="GO:0005829">
    <property type="term" value="C:cytosol"/>
    <property type="evidence" value="ECO:0007669"/>
    <property type="project" value="TreeGrafter"/>
</dbReference>
<evidence type="ECO:0000259" key="8">
    <source>
        <dbReference type="SMART" id="SM00481"/>
    </source>
</evidence>
<dbReference type="InterPro" id="IPR002054">
    <property type="entry name" value="DNA-dir_DNA_pol_X"/>
</dbReference>
<dbReference type="SUPFAM" id="SSF47802">
    <property type="entry name" value="DNA polymerase beta, N-terminal domain-like"/>
    <property type="match status" value="1"/>
</dbReference>
<keyword evidence="3" id="KW-0548">Nucleotidyltransferase</keyword>
<proteinExistence type="predicted"/>
<dbReference type="Proteomes" id="UP000198571">
    <property type="component" value="Unassembled WGS sequence"/>
</dbReference>
<keyword evidence="4" id="KW-0227">DNA damage</keyword>
<keyword evidence="5" id="KW-0239">DNA-directed DNA polymerase</keyword>
<dbReference type="Pfam" id="PF14716">
    <property type="entry name" value="HHH_8"/>
    <property type="match status" value="1"/>
</dbReference>
<dbReference type="InterPro" id="IPR029398">
    <property type="entry name" value="PolB_thumb"/>
</dbReference>
<dbReference type="Pfam" id="PF02811">
    <property type="entry name" value="PHP"/>
    <property type="match status" value="1"/>
</dbReference>
<dbReference type="Pfam" id="PF14520">
    <property type="entry name" value="HHH_5"/>
    <property type="match status" value="1"/>
</dbReference>
<comment type="catalytic activity">
    <reaction evidence="7">
        <text>DNA(n) + a 2'-deoxyribonucleoside 5'-triphosphate = DNA(n+1) + diphosphate</text>
        <dbReference type="Rhea" id="RHEA:22508"/>
        <dbReference type="Rhea" id="RHEA-COMP:17339"/>
        <dbReference type="Rhea" id="RHEA-COMP:17340"/>
        <dbReference type="ChEBI" id="CHEBI:33019"/>
        <dbReference type="ChEBI" id="CHEBI:61560"/>
        <dbReference type="ChEBI" id="CHEBI:173112"/>
        <dbReference type="EC" id="2.7.7.7"/>
    </reaction>
</comment>
<feature type="domain" description="DNA-directed DNA polymerase X" evidence="9">
    <location>
        <begin position="13"/>
        <end position="327"/>
    </location>
</feature>
<dbReference type="SMART" id="SM00481">
    <property type="entry name" value="POLIIIAc"/>
    <property type="match status" value="1"/>
</dbReference>
<dbReference type="InterPro" id="IPR050243">
    <property type="entry name" value="PHP_phosphatase"/>
</dbReference>
<dbReference type="Gene3D" id="3.30.460.10">
    <property type="entry name" value="Beta Polymerase, domain 2"/>
    <property type="match status" value="1"/>
</dbReference>
<evidence type="ECO:0000256" key="6">
    <source>
        <dbReference type="ARBA" id="ARBA00023204"/>
    </source>
</evidence>
<gene>
    <name evidence="10" type="ORF">SAMN05518684_10553</name>
</gene>
<dbReference type="GO" id="GO:0003887">
    <property type="term" value="F:DNA-directed DNA polymerase activity"/>
    <property type="evidence" value="ECO:0007669"/>
    <property type="project" value="UniProtKB-KW"/>
</dbReference>
<dbReference type="InterPro" id="IPR037160">
    <property type="entry name" value="DNA_Pol_thumb_sf"/>
</dbReference>
<dbReference type="GO" id="GO:0003677">
    <property type="term" value="F:DNA binding"/>
    <property type="evidence" value="ECO:0007669"/>
    <property type="project" value="InterPro"/>
</dbReference>
<evidence type="ECO:0000313" key="11">
    <source>
        <dbReference type="Proteomes" id="UP000198571"/>
    </source>
</evidence>
<dbReference type="GO" id="GO:0042578">
    <property type="term" value="F:phosphoric ester hydrolase activity"/>
    <property type="evidence" value="ECO:0007669"/>
    <property type="project" value="TreeGrafter"/>
</dbReference>
<dbReference type="InterPro" id="IPR022311">
    <property type="entry name" value="PolX-like"/>
</dbReference>
<dbReference type="InterPro" id="IPR004013">
    <property type="entry name" value="PHP_dom"/>
</dbReference>
<dbReference type="InterPro" id="IPR027421">
    <property type="entry name" value="DNA_pol_lamdba_lyase_dom_sf"/>
</dbReference>
<dbReference type="Gene3D" id="1.10.150.20">
    <property type="entry name" value="5' to 3' exonuclease, C-terminal subdomain"/>
    <property type="match status" value="1"/>
</dbReference>
<dbReference type="SUPFAM" id="SSF89550">
    <property type="entry name" value="PHP domain-like"/>
    <property type="match status" value="1"/>
</dbReference>
<dbReference type="InterPro" id="IPR047967">
    <property type="entry name" value="PolX_PHP"/>
</dbReference>
<feature type="domain" description="Polymerase/histidinol phosphatase N-terminal" evidence="8">
    <location>
        <begin position="349"/>
        <end position="428"/>
    </location>
</feature>
<dbReference type="PANTHER" id="PTHR36928">
    <property type="entry name" value="PHOSPHATASE YCDX-RELATED"/>
    <property type="match status" value="1"/>
</dbReference>
<dbReference type="PRINTS" id="PR00869">
    <property type="entry name" value="DNAPOLX"/>
</dbReference>
<dbReference type="GO" id="GO:0006281">
    <property type="term" value="P:DNA repair"/>
    <property type="evidence" value="ECO:0007669"/>
    <property type="project" value="UniProtKB-KW"/>
</dbReference>
<dbReference type="InterPro" id="IPR043519">
    <property type="entry name" value="NT_sf"/>
</dbReference>
<evidence type="ECO:0000256" key="1">
    <source>
        <dbReference type="ARBA" id="ARBA00012417"/>
    </source>
</evidence>
<dbReference type="InterPro" id="IPR016195">
    <property type="entry name" value="Pol/histidinol_Pase-like"/>
</dbReference>
<dbReference type="PRINTS" id="PR00870">
    <property type="entry name" value="DNAPOLXBETA"/>
</dbReference>
<dbReference type="EC" id="2.7.7.7" evidence="1"/>
<dbReference type="SUPFAM" id="SSF81301">
    <property type="entry name" value="Nucleotidyltransferase"/>
    <property type="match status" value="1"/>
</dbReference>
<reference evidence="11" key="1">
    <citation type="submission" date="2016-10" db="EMBL/GenBank/DDBJ databases">
        <authorList>
            <person name="Varghese N."/>
            <person name="Submissions S."/>
        </authorList>
    </citation>
    <scope>NUCLEOTIDE SEQUENCE [LARGE SCALE GENOMIC DNA]</scope>
    <source>
        <strain evidence="11">S9</strain>
    </source>
</reference>
<accession>A0A1H9SZV3</accession>